<dbReference type="RefSeq" id="WP_160589612.1">
    <property type="nucleotide sequence ID" value="NZ_WTYY01000002.1"/>
</dbReference>
<dbReference type="Proteomes" id="UP000435243">
    <property type="component" value="Unassembled WGS sequence"/>
</dbReference>
<dbReference type="EMBL" id="WTYY01000002">
    <property type="protein sequence ID" value="MXO87642.1"/>
    <property type="molecule type" value="Genomic_DNA"/>
</dbReference>
<keyword evidence="1" id="KW-1133">Transmembrane helix</keyword>
<keyword evidence="3" id="KW-1185">Reference proteome</keyword>
<dbReference type="AlphaFoldDB" id="A0A844ZK45"/>
<name>A0A844ZK45_9SPHN</name>
<feature type="transmembrane region" description="Helical" evidence="1">
    <location>
        <begin position="111"/>
        <end position="130"/>
    </location>
</feature>
<proteinExistence type="predicted"/>
<keyword evidence="1" id="KW-0812">Transmembrane</keyword>
<dbReference type="Pfam" id="PF09933">
    <property type="entry name" value="DUF2165"/>
    <property type="match status" value="1"/>
</dbReference>
<sequence>MIDRSLKALFSLIAGLMALAYLVHNLANIGPAYEFFVYITSHSDQEAYPVTLLPVPPSPLIVLAMALVFALELAAGVMLVWGAWKLWSARGADSTGFESAKRFAKIGHGCAIANWWGLFQVIAIAGYQAWQMPAGAGPDHGSWVYGAINMLALIYLAQKDD</sequence>
<dbReference type="InterPro" id="IPR018681">
    <property type="entry name" value="DUF2165_transmembrane"/>
</dbReference>
<feature type="transmembrane region" description="Helical" evidence="1">
    <location>
        <begin position="142"/>
        <end position="158"/>
    </location>
</feature>
<dbReference type="OrthoDB" id="7618855at2"/>
<accession>A0A844ZK45</accession>
<organism evidence="2 3">
    <name type="scientific">Alteraurantiacibacter aestuarii</name>
    <dbReference type="NCBI Taxonomy" id="650004"/>
    <lineage>
        <taxon>Bacteria</taxon>
        <taxon>Pseudomonadati</taxon>
        <taxon>Pseudomonadota</taxon>
        <taxon>Alphaproteobacteria</taxon>
        <taxon>Sphingomonadales</taxon>
        <taxon>Erythrobacteraceae</taxon>
        <taxon>Alteraurantiacibacter</taxon>
    </lineage>
</organism>
<protein>
    <submittedName>
        <fullName evidence="2">DUF2165 family protein</fullName>
    </submittedName>
</protein>
<feature type="transmembrane region" description="Helical" evidence="1">
    <location>
        <begin position="60"/>
        <end position="84"/>
    </location>
</feature>
<comment type="caution">
    <text evidence="2">The sequence shown here is derived from an EMBL/GenBank/DDBJ whole genome shotgun (WGS) entry which is preliminary data.</text>
</comment>
<evidence type="ECO:0000256" key="1">
    <source>
        <dbReference type="SAM" id="Phobius"/>
    </source>
</evidence>
<gene>
    <name evidence="2" type="ORF">GRI32_02705</name>
</gene>
<evidence type="ECO:0000313" key="2">
    <source>
        <dbReference type="EMBL" id="MXO87642.1"/>
    </source>
</evidence>
<keyword evidence="1" id="KW-0472">Membrane</keyword>
<reference evidence="2 3" key="1">
    <citation type="submission" date="2019-12" db="EMBL/GenBank/DDBJ databases">
        <title>Genomic-based taxomic classification of the family Erythrobacteraceae.</title>
        <authorList>
            <person name="Xu L."/>
        </authorList>
    </citation>
    <scope>NUCLEOTIDE SEQUENCE [LARGE SCALE GENOMIC DNA]</scope>
    <source>
        <strain evidence="2 3">JCM 16339</strain>
    </source>
</reference>
<evidence type="ECO:0000313" key="3">
    <source>
        <dbReference type="Proteomes" id="UP000435243"/>
    </source>
</evidence>